<gene>
    <name evidence="1" type="ORF">FHS83_002621</name>
</gene>
<protein>
    <submittedName>
        <fullName evidence="1">Uncharacterized protein</fullName>
    </submittedName>
</protein>
<accession>A0A846N153</accession>
<name>A0A846N153_9PROT</name>
<evidence type="ECO:0000313" key="2">
    <source>
        <dbReference type="Proteomes" id="UP000570514"/>
    </source>
</evidence>
<dbReference type="Proteomes" id="UP000570514">
    <property type="component" value="Unassembled WGS sequence"/>
</dbReference>
<organism evidence="1 2">
    <name type="scientific">Rhizomicrobium palustre</name>
    <dbReference type="NCBI Taxonomy" id="189966"/>
    <lineage>
        <taxon>Bacteria</taxon>
        <taxon>Pseudomonadati</taxon>
        <taxon>Pseudomonadota</taxon>
        <taxon>Alphaproteobacteria</taxon>
        <taxon>Micropepsales</taxon>
        <taxon>Micropepsaceae</taxon>
        <taxon>Rhizomicrobium</taxon>
    </lineage>
</organism>
<comment type="caution">
    <text evidence="1">The sequence shown here is derived from an EMBL/GenBank/DDBJ whole genome shotgun (WGS) entry which is preliminary data.</text>
</comment>
<proteinExistence type="predicted"/>
<keyword evidence="2" id="KW-1185">Reference proteome</keyword>
<sequence>MKGECYGFLVIHADSLRGPDSHAQI</sequence>
<dbReference type="AlphaFoldDB" id="A0A846N153"/>
<reference evidence="1 2" key="1">
    <citation type="submission" date="2020-03" db="EMBL/GenBank/DDBJ databases">
        <title>Genomic Encyclopedia of Type Strains, Phase IV (KMG-IV): sequencing the most valuable type-strain genomes for metagenomic binning, comparative biology and taxonomic classification.</title>
        <authorList>
            <person name="Goeker M."/>
        </authorList>
    </citation>
    <scope>NUCLEOTIDE SEQUENCE [LARGE SCALE GENOMIC DNA]</scope>
    <source>
        <strain evidence="1 2">DSM 19867</strain>
    </source>
</reference>
<evidence type="ECO:0000313" key="1">
    <source>
        <dbReference type="EMBL" id="NIK89303.1"/>
    </source>
</evidence>
<dbReference type="EMBL" id="JAASRM010000001">
    <property type="protein sequence ID" value="NIK89303.1"/>
    <property type="molecule type" value="Genomic_DNA"/>
</dbReference>